<name>A0ABS4VH30_9ACTN</name>
<feature type="region of interest" description="Disordered" evidence="1">
    <location>
        <begin position="14"/>
        <end position="48"/>
    </location>
</feature>
<evidence type="ECO:0000256" key="1">
    <source>
        <dbReference type="SAM" id="MobiDB-lite"/>
    </source>
</evidence>
<gene>
    <name evidence="2" type="ORF">JOF59_005616</name>
</gene>
<proteinExistence type="predicted"/>
<evidence type="ECO:0000313" key="2">
    <source>
        <dbReference type="EMBL" id="MBP2363216.1"/>
    </source>
</evidence>
<dbReference type="Proteomes" id="UP001519311">
    <property type="component" value="Unassembled WGS sequence"/>
</dbReference>
<accession>A0ABS4VH30</accession>
<feature type="compositionally biased region" description="Polar residues" evidence="1">
    <location>
        <begin position="17"/>
        <end position="27"/>
    </location>
</feature>
<keyword evidence="3" id="KW-1185">Reference proteome</keyword>
<protein>
    <submittedName>
        <fullName evidence="2">Uncharacterized protein</fullName>
    </submittedName>
</protein>
<dbReference type="EMBL" id="JAGINS010000001">
    <property type="protein sequence ID" value="MBP2363216.1"/>
    <property type="molecule type" value="Genomic_DNA"/>
</dbReference>
<evidence type="ECO:0000313" key="3">
    <source>
        <dbReference type="Proteomes" id="UP001519311"/>
    </source>
</evidence>
<sequence>MVRRPRTSYLGRARSTWDCSTGPSLNSDYDGIPTPYGIGPRDQRALDS</sequence>
<reference evidence="2 3" key="1">
    <citation type="submission" date="2021-03" db="EMBL/GenBank/DDBJ databases">
        <title>Sequencing the genomes of 1000 actinobacteria strains.</title>
        <authorList>
            <person name="Klenk H.-P."/>
        </authorList>
    </citation>
    <scope>NUCLEOTIDE SEQUENCE [LARGE SCALE GENOMIC DNA]</scope>
    <source>
        <strain evidence="2 3">DSM 40843</strain>
    </source>
</reference>
<dbReference type="RefSeq" id="WP_157862854.1">
    <property type="nucleotide sequence ID" value="NZ_BMWJ01000013.1"/>
</dbReference>
<organism evidence="2 3">
    <name type="scientific">Streptomyces clavifer</name>
    <dbReference type="NCBI Taxonomy" id="68188"/>
    <lineage>
        <taxon>Bacteria</taxon>
        <taxon>Bacillati</taxon>
        <taxon>Actinomycetota</taxon>
        <taxon>Actinomycetes</taxon>
        <taxon>Kitasatosporales</taxon>
        <taxon>Streptomycetaceae</taxon>
        <taxon>Streptomyces</taxon>
    </lineage>
</organism>
<comment type="caution">
    <text evidence="2">The sequence shown here is derived from an EMBL/GenBank/DDBJ whole genome shotgun (WGS) entry which is preliminary data.</text>
</comment>